<evidence type="ECO:0000256" key="2">
    <source>
        <dbReference type="ARBA" id="ARBA00004688"/>
    </source>
</evidence>
<evidence type="ECO:0000256" key="8">
    <source>
        <dbReference type="PIRNR" id="PIRNR001361"/>
    </source>
</evidence>
<keyword evidence="6 8" id="KW-0057">Aromatic amino acid biosynthesis</keyword>
<comment type="function">
    <text evidence="1 8">Stereospecific condensation of phosphoenolpyruvate (PEP) and D-erythrose-4-phosphate (E4P) giving rise to 3-deoxy-D-arabino-heptulosonate-7-phosphate (DAHP).</text>
</comment>
<evidence type="ECO:0000256" key="4">
    <source>
        <dbReference type="ARBA" id="ARBA00022605"/>
    </source>
</evidence>
<dbReference type="Gene3D" id="3.20.20.70">
    <property type="entry name" value="Aldolase class I"/>
    <property type="match status" value="1"/>
</dbReference>
<dbReference type="EMBL" id="JAUSXB010000001">
    <property type="protein sequence ID" value="MDQ0674148.1"/>
    <property type="molecule type" value="Genomic_DNA"/>
</dbReference>
<dbReference type="GO" id="GO:0003849">
    <property type="term" value="F:3-deoxy-7-phosphoheptulonate synthase activity"/>
    <property type="evidence" value="ECO:0007669"/>
    <property type="project" value="UniProtKB-EC"/>
</dbReference>
<feature type="domain" description="DAHP synthetase I/KDSA" evidence="10">
    <location>
        <begin position="61"/>
        <end position="363"/>
    </location>
</feature>
<evidence type="ECO:0000313" key="11">
    <source>
        <dbReference type="EMBL" id="MDQ0674148.1"/>
    </source>
</evidence>
<name>A0ABU0PJK7_9MICC</name>
<comment type="caution">
    <text evidence="11">The sequence shown here is derived from an EMBL/GenBank/DDBJ whole genome shotgun (WGS) entry which is preliminary data.</text>
</comment>
<evidence type="ECO:0000256" key="5">
    <source>
        <dbReference type="ARBA" id="ARBA00022679"/>
    </source>
</evidence>
<accession>A0ABU0PJK7</accession>
<dbReference type="NCBIfam" id="NF009395">
    <property type="entry name" value="PRK12755.1"/>
    <property type="match status" value="1"/>
</dbReference>
<protein>
    <recommendedName>
        <fullName evidence="8">Phospho-2-dehydro-3-deoxyheptonate aldolase</fullName>
        <ecNumber evidence="8">2.5.1.54</ecNumber>
    </recommendedName>
</protein>
<evidence type="ECO:0000256" key="1">
    <source>
        <dbReference type="ARBA" id="ARBA00003726"/>
    </source>
</evidence>
<evidence type="ECO:0000256" key="7">
    <source>
        <dbReference type="ARBA" id="ARBA00047508"/>
    </source>
</evidence>
<dbReference type="EC" id="2.5.1.54" evidence="8"/>
<gene>
    <name evidence="11" type="ORF">QFZ36_001709</name>
</gene>
<dbReference type="RefSeq" id="WP_306635527.1">
    <property type="nucleotide sequence ID" value="NZ_JAUSXB010000001.1"/>
</dbReference>
<evidence type="ECO:0000313" key="12">
    <source>
        <dbReference type="Proteomes" id="UP001236806"/>
    </source>
</evidence>
<dbReference type="InterPro" id="IPR013785">
    <property type="entry name" value="Aldolase_TIM"/>
</dbReference>
<proteinExistence type="inferred from homology"/>
<comment type="catalytic activity">
    <reaction evidence="7 8">
        <text>D-erythrose 4-phosphate + phosphoenolpyruvate + H2O = 7-phospho-2-dehydro-3-deoxy-D-arabino-heptonate + phosphate</text>
        <dbReference type="Rhea" id="RHEA:14717"/>
        <dbReference type="ChEBI" id="CHEBI:15377"/>
        <dbReference type="ChEBI" id="CHEBI:16897"/>
        <dbReference type="ChEBI" id="CHEBI:43474"/>
        <dbReference type="ChEBI" id="CHEBI:58394"/>
        <dbReference type="ChEBI" id="CHEBI:58702"/>
        <dbReference type="EC" id="2.5.1.54"/>
    </reaction>
</comment>
<comment type="pathway">
    <text evidence="2 8">Metabolic intermediate biosynthesis; chorismate biosynthesis; chorismate from D-erythrose 4-phosphate and phosphoenolpyruvate: step 1/7.</text>
</comment>
<dbReference type="PANTHER" id="PTHR21225:SF12">
    <property type="entry name" value="PHOSPHO-2-DEHYDRO-3-DEOXYHEPTONATE ALDOLASE, TYROSINE-INHIBITED"/>
    <property type="match status" value="1"/>
</dbReference>
<evidence type="ECO:0000259" key="10">
    <source>
        <dbReference type="Pfam" id="PF00793"/>
    </source>
</evidence>
<sequence length="376" mass="39614">MSTATAPATTASGNPRTAKSTSNLRVSEFTALPTPQELIAELPLAAEAADVVERGRDEVRAIMDGVDDRLLVIVGPCSIHDPKAGLEYARRLVSQAEKHKEDLLIVMRTYFEKPRTTVGWKGLINDPRLDGSHDMVTGLRTARHFLQQVTALGLPTATEFLEPISPQYMADLISWGAIGARTTESQIHRQLASGLSMPIGFKNGTDGDLQVAIDACGAAAAAQAFLGIDGDGRAALVATAGNPDTHVILRGGRKGPNYSAADVEAASTRLAGKQLNPRLIVDASHANSGKSHHRQAEVALEIGAQLEEGGASAQAIAGVMLESFLVGGAQNLDVAEHAAGRDGLVYGQSVTDACMDWDMSVSVLNQLAASARKRRG</sequence>
<keyword evidence="12" id="KW-1185">Reference proteome</keyword>
<dbReference type="Pfam" id="PF00793">
    <property type="entry name" value="DAHP_synth_1"/>
    <property type="match status" value="1"/>
</dbReference>
<dbReference type="NCBIfam" id="NF009396">
    <property type="entry name" value="PRK12756.1"/>
    <property type="match status" value="1"/>
</dbReference>
<keyword evidence="4 8" id="KW-0028">Amino-acid biosynthesis</keyword>
<dbReference type="InterPro" id="IPR006219">
    <property type="entry name" value="DAHP_synth_1"/>
</dbReference>
<organism evidence="11 12">
    <name type="scientific">Pseudarthrobacter siccitolerans</name>
    <dbReference type="NCBI Taxonomy" id="861266"/>
    <lineage>
        <taxon>Bacteria</taxon>
        <taxon>Bacillati</taxon>
        <taxon>Actinomycetota</taxon>
        <taxon>Actinomycetes</taxon>
        <taxon>Micrococcales</taxon>
        <taxon>Micrococcaceae</taxon>
        <taxon>Pseudarthrobacter</taxon>
    </lineage>
</organism>
<feature type="compositionally biased region" description="Low complexity" evidence="9">
    <location>
        <begin position="1"/>
        <end position="11"/>
    </location>
</feature>
<feature type="region of interest" description="Disordered" evidence="9">
    <location>
        <begin position="1"/>
        <end position="24"/>
    </location>
</feature>
<dbReference type="PIRSF" id="PIRSF001361">
    <property type="entry name" value="DAHP_synthase"/>
    <property type="match status" value="1"/>
</dbReference>
<dbReference type="InterPro" id="IPR006218">
    <property type="entry name" value="DAHP1/KDSA"/>
</dbReference>
<reference evidence="11 12" key="1">
    <citation type="submission" date="2023-07" db="EMBL/GenBank/DDBJ databases">
        <title>Comparative genomics of wheat-associated soil bacteria to identify genetic determinants of phenazine resistance.</title>
        <authorList>
            <person name="Mouncey N."/>
        </authorList>
    </citation>
    <scope>NUCLEOTIDE SEQUENCE [LARGE SCALE GENOMIC DNA]</scope>
    <source>
        <strain evidence="11 12">W1I3</strain>
    </source>
</reference>
<keyword evidence="5 8" id="KW-0808">Transferase</keyword>
<evidence type="ECO:0000256" key="9">
    <source>
        <dbReference type="SAM" id="MobiDB-lite"/>
    </source>
</evidence>
<comment type="similarity">
    <text evidence="3 8">Belongs to the class-I DAHP synthase family.</text>
</comment>
<evidence type="ECO:0000256" key="3">
    <source>
        <dbReference type="ARBA" id="ARBA00007985"/>
    </source>
</evidence>
<evidence type="ECO:0000256" key="6">
    <source>
        <dbReference type="ARBA" id="ARBA00023141"/>
    </source>
</evidence>
<dbReference type="PANTHER" id="PTHR21225">
    <property type="entry name" value="PHOSPHO-2-DEHYDRO-3-DEOXYHEPTONATE ALDOLASE DAHP SYNTHETASE"/>
    <property type="match status" value="1"/>
</dbReference>
<dbReference type="SUPFAM" id="SSF51569">
    <property type="entry name" value="Aldolase"/>
    <property type="match status" value="1"/>
</dbReference>
<dbReference type="Proteomes" id="UP001236806">
    <property type="component" value="Unassembled WGS sequence"/>
</dbReference>
<feature type="compositionally biased region" description="Polar residues" evidence="9">
    <location>
        <begin position="12"/>
        <end position="24"/>
    </location>
</feature>
<dbReference type="NCBIfam" id="TIGR00034">
    <property type="entry name" value="aroFGH"/>
    <property type="match status" value="1"/>
</dbReference>